<reference evidence="1 2" key="1">
    <citation type="submission" date="2019-03" db="EMBL/GenBank/DDBJ databases">
        <title>Draft Genome Sequence of Massilia arenosa sp. nov., a Novel Massilia Species Isolated from a Sandy-loam Maize Soil.</title>
        <authorList>
            <person name="Raths R."/>
            <person name="Peta V."/>
            <person name="Bucking H."/>
        </authorList>
    </citation>
    <scope>NUCLEOTIDE SEQUENCE [LARGE SCALE GENOMIC DNA]</scope>
    <source>
        <strain evidence="1 2">MC02</strain>
    </source>
</reference>
<accession>A0A4Y9S3P5</accession>
<sequence length="57" mass="5898">METNRRTFLKAGAFGLLALAVGGGLYRATHPGGTQARFVLDGEARAALDAIVPAVLD</sequence>
<proteinExistence type="predicted"/>
<dbReference type="InterPro" id="IPR019546">
    <property type="entry name" value="TAT_signal_bac_arc"/>
</dbReference>
<dbReference type="NCBIfam" id="TIGR01409">
    <property type="entry name" value="TAT_signal_seq"/>
    <property type="match status" value="1"/>
</dbReference>
<comment type="caution">
    <text evidence="1">The sequence shown here is derived from an EMBL/GenBank/DDBJ whole genome shotgun (WGS) entry which is preliminary data.</text>
</comment>
<organism evidence="1 2">
    <name type="scientific">Zemynaea arenosa</name>
    <dbReference type="NCBI Taxonomy" id="2561931"/>
    <lineage>
        <taxon>Bacteria</taxon>
        <taxon>Pseudomonadati</taxon>
        <taxon>Pseudomonadota</taxon>
        <taxon>Betaproteobacteria</taxon>
        <taxon>Burkholderiales</taxon>
        <taxon>Oxalobacteraceae</taxon>
        <taxon>Telluria group</taxon>
        <taxon>Zemynaea</taxon>
    </lineage>
</organism>
<dbReference type="PROSITE" id="PS51318">
    <property type="entry name" value="TAT"/>
    <property type="match status" value="1"/>
</dbReference>
<evidence type="ECO:0000313" key="2">
    <source>
        <dbReference type="Proteomes" id="UP000298438"/>
    </source>
</evidence>
<gene>
    <name evidence="1" type="ORF">E4L96_17305</name>
</gene>
<feature type="non-terminal residue" evidence="1">
    <location>
        <position position="57"/>
    </location>
</feature>
<protein>
    <submittedName>
        <fullName evidence="1">Twin-arginine translocation signal domain-containing protein</fullName>
    </submittedName>
</protein>
<dbReference type="EMBL" id="SPVF01000221">
    <property type="protein sequence ID" value="TFW16023.1"/>
    <property type="molecule type" value="Genomic_DNA"/>
</dbReference>
<dbReference type="Proteomes" id="UP000298438">
    <property type="component" value="Unassembled WGS sequence"/>
</dbReference>
<evidence type="ECO:0000313" key="1">
    <source>
        <dbReference type="EMBL" id="TFW16023.1"/>
    </source>
</evidence>
<dbReference type="AlphaFoldDB" id="A0A4Y9S3P5"/>
<keyword evidence="2" id="KW-1185">Reference proteome</keyword>
<dbReference type="InterPro" id="IPR006311">
    <property type="entry name" value="TAT_signal"/>
</dbReference>
<name>A0A4Y9S3P5_9BURK</name>